<dbReference type="Pfam" id="PF00216">
    <property type="entry name" value="Bac_DNA_binding"/>
    <property type="match status" value="1"/>
</dbReference>
<dbReference type="Proteomes" id="UP001596303">
    <property type="component" value="Unassembled WGS sequence"/>
</dbReference>
<sequence length="101" mass="11509">MQQDKAVTRSEIMDSIVREIGLTRQDSGELLERVLELISDELTEGKTVKLARFGNFVVREKRARMGRNPKTKVAAEISARRVVAFRPSPLLKQRVDTLTEK</sequence>
<dbReference type="RefSeq" id="WP_377379339.1">
    <property type="nucleotide sequence ID" value="NZ_JBHSSW010000014.1"/>
</dbReference>
<evidence type="ECO:0000256" key="1">
    <source>
        <dbReference type="ARBA" id="ARBA00010529"/>
    </source>
</evidence>
<accession>A0ABW1SAU6</accession>
<dbReference type="SUPFAM" id="SSF47729">
    <property type="entry name" value="IHF-like DNA-binding proteins"/>
    <property type="match status" value="1"/>
</dbReference>
<dbReference type="Gene3D" id="4.10.520.10">
    <property type="entry name" value="IHF-like DNA-binding proteins"/>
    <property type="match status" value="1"/>
</dbReference>
<dbReference type="InterPro" id="IPR010992">
    <property type="entry name" value="IHF-like_DNA-bd_dom_sf"/>
</dbReference>
<dbReference type="PRINTS" id="PR01727">
    <property type="entry name" value="DNABINDINGHU"/>
</dbReference>
<keyword evidence="3" id="KW-0810">Translation regulation</keyword>
<proteinExistence type="inferred from homology"/>
<evidence type="ECO:0000256" key="8">
    <source>
        <dbReference type="RuleBase" id="RU003939"/>
    </source>
</evidence>
<evidence type="ECO:0000256" key="3">
    <source>
        <dbReference type="ARBA" id="ARBA00022845"/>
    </source>
</evidence>
<dbReference type="PANTHER" id="PTHR33175">
    <property type="entry name" value="DNA-BINDING PROTEIN HU"/>
    <property type="match status" value="1"/>
</dbReference>
<keyword evidence="5" id="KW-0238">DNA-binding</keyword>
<evidence type="ECO:0000256" key="4">
    <source>
        <dbReference type="ARBA" id="ARBA00023015"/>
    </source>
</evidence>
<keyword evidence="6" id="KW-0804">Transcription</keyword>
<protein>
    <recommendedName>
        <fullName evidence="2">Integration host factor subunit alpha</fullName>
    </recommendedName>
</protein>
<comment type="caution">
    <text evidence="9">The sequence shown here is derived from an EMBL/GenBank/DDBJ whole genome shotgun (WGS) entry which is preliminary data.</text>
</comment>
<keyword evidence="10" id="KW-1185">Reference proteome</keyword>
<dbReference type="SMART" id="SM00411">
    <property type="entry name" value="BHL"/>
    <property type="match status" value="1"/>
</dbReference>
<reference evidence="10" key="1">
    <citation type="journal article" date="2019" name="Int. J. Syst. Evol. Microbiol.">
        <title>The Global Catalogue of Microorganisms (GCM) 10K type strain sequencing project: providing services to taxonomists for standard genome sequencing and annotation.</title>
        <authorList>
            <consortium name="The Broad Institute Genomics Platform"/>
            <consortium name="The Broad Institute Genome Sequencing Center for Infectious Disease"/>
            <person name="Wu L."/>
            <person name="Ma J."/>
        </authorList>
    </citation>
    <scope>NUCLEOTIDE SEQUENCE [LARGE SCALE GENOMIC DNA]</scope>
    <source>
        <strain evidence="10">CGMCC-1.15741</strain>
    </source>
</reference>
<evidence type="ECO:0000256" key="5">
    <source>
        <dbReference type="ARBA" id="ARBA00023125"/>
    </source>
</evidence>
<dbReference type="InterPro" id="IPR000119">
    <property type="entry name" value="Hist_DNA-bd"/>
</dbReference>
<comment type="similarity">
    <text evidence="1 8">Belongs to the bacterial histone-like protein family.</text>
</comment>
<evidence type="ECO:0000256" key="7">
    <source>
        <dbReference type="ARBA" id="ARBA00023172"/>
    </source>
</evidence>
<keyword evidence="7" id="KW-0233">DNA recombination</keyword>
<dbReference type="InterPro" id="IPR005684">
    <property type="entry name" value="IHF_alpha"/>
</dbReference>
<dbReference type="PANTHER" id="PTHR33175:SF2">
    <property type="entry name" value="INTEGRATION HOST FACTOR SUBUNIT ALPHA"/>
    <property type="match status" value="1"/>
</dbReference>
<name>A0ABW1SAU6_9PROT</name>
<organism evidence="9 10">
    <name type="scientific">Ponticaulis profundi</name>
    <dbReference type="NCBI Taxonomy" id="2665222"/>
    <lineage>
        <taxon>Bacteria</taxon>
        <taxon>Pseudomonadati</taxon>
        <taxon>Pseudomonadota</taxon>
        <taxon>Alphaproteobacteria</taxon>
        <taxon>Hyphomonadales</taxon>
        <taxon>Hyphomonadaceae</taxon>
        <taxon>Ponticaulis</taxon>
    </lineage>
</organism>
<gene>
    <name evidence="9" type="ORF">ACFQDM_11960</name>
</gene>
<evidence type="ECO:0000313" key="9">
    <source>
        <dbReference type="EMBL" id="MFC6198800.1"/>
    </source>
</evidence>
<evidence type="ECO:0000256" key="2">
    <source>
        <dbReference type="ARBA" id="ARBA00018329"/>
    </source>
</evidence>
<dbReference type="CDD" id="cd13835">
    <property type="entry name" value="IHF_A"/>
    <property type="match status" value="1"/>
</dbReference>
<keyword evidence="4" id="KW-0805">Transcription regulation</keyword>
<evidence type="ECO:0000313" key="10">
    <source>
        <dbReference type="Proteomes" id="UP001596303"/>
    </source>
</evidence>
<dbReference type="NCBIfam" id="NF001401">
    <property type="entry name" value="PRK00285.1"/>
    <property type="match status" value="1"/>
</dbReference>
<dbReference type="EMBL" id="JBHSSW010000014">
    <property type="protein sequence ID" value="MFC6198800.1"/>
    <property type="molecule type" value="Genomic_DNA"/>
</dbReference>
<evidence type="ECO:0000256" key="6">
    <source>
        <dbReference type="ARBA" id="ARBA00023163"/>
    </source>
</evidence>